<dbReference type="Gene3D" id="2.20.110.10">
    <property type="entry name" value="Histone H3 K4-specific methyltransferase SET7/9 N-terminal domain"/>
    <property type="match status" value="1"/>
</dbReference>
<evidence type="ECO:0000256" key="1">
    <source>
        <dbReference type="ARBA" id="ARBA00022737"/>
    </source>
</evidence>
<dbReference type="Proteomes" id="UP001158045">
    <property type="component" value="Unassembled WGS sequence"/>
</dbReference>
<evidence type="ECO:0000313" key="4">
    <source>
        <dbReference type="EMBL" id="MDH8677335.1"/>
    </source>
</evidence>
<gene>
    <name evidence="4" type="ORF">QE109_04200</name>
</gene>
<dbReference type="Gene3D" id="2.40.10.120">
    <property type="match status" value="1"/>
</dbReference>
<dbReference type="Pfam" id="PF02493">
    <property type="entry name" value="MORN"/>
    <property type="match status" value="3"/>
</dbReference>
<reference evidence="4 5" key="1">
    <citation type="submission" date="2023-04" db="EMBL/GenBank/DDBJ databases">
        <title>Fusibacter bizertensis strain WBS, isolated from littoral bottom sediments of the Arctic seas - biochemical and genomic analysis.</title>
        <authorList>
            <person name="Brioukhanov A.L."/>
        </authorList>
    </citation>
    <scope>NUCLEOTIDE SEQUENCE [LARGE SCALE GENOMIC DNA]</scope>
    <source>
        <strain evidence="4 5">WBS</strain>
    </source>
</reference>
<proteinExistence type="predicted"/>
<dbReference type="InterPro" id="IPR001940">
    <property type="entry name" value="Peptidase_S1C"/>
</dbReference>
<dbReference type="PRINTS" id="PR00834">
    <property type="entry name" value="PROTEASES2C"/>
</dbReference>
<dbReference type="InterPro" id="IPR003409">
    <property type="entry name" value="MORN"/>
</dbReference>
<name>A0ABT6NAA9_9FIRM</name>
<sequence length="595" mass="65123">MYKKVSISLILVLILSFSMSFAAPSAWSKDTINQGISAGLIPSPLLNQFQDNITREQFSGMILSLYEKLSGEAVALNIDNPFTDTTNVEILKAYQVGIISGTGGGKFSPSASITREQIAVMFYKCIKLASPSAISNVYPVDFADNESISSWATEAIGFMNYNGLLSGTGDNKVAPKGNASREQAMVLVTNTYQKFEGTNLVKSELKPSEISKRVSPAIVYIETYDAQDELLGTGSGINIAVTGKIFTNFHVIEGASKVTVKFVSGEVYDVSNVLAYDVDRDVAVLKITGVNLPTAIFGNSSLLENGEEILTIGSPIGLENTISDGLVSNRSRQIEGQNYLQISAPISPGSSGGALVNLYGEIVGITSAQFISGQNLNLAIPINEVKKYASSNNSITLKSLKDLTITKRIDFEDGGYYIGEVIGGVPEGKGTIYYVNGDQYTGDFVDGLKEGNGIYTWENGDYYEGEFFIDYMHGDGIYTYADGLIFSGSWFYDEVAENNMIPTPYAKAVSNSNLEIGWEDNQLGWYYHIYYAYAEDGPWYTFEDEYGYPSDLVWLDTYSANLYDITPGTTVYITMTSYIFDIESDYSEIIEVKMP</sequence>
<dbReference type="SUPFAM" id="SSF49265">
    <property type="entry name" value="Fibronectin type III"/>
    <property type="match status" value="1"/>
</dbReference>
<dbReference type="SUPFAM" id="SSF50494">
    <property type="entry name" value="Trypsin-like serine proteases"/>
    <property type="match status" value="1"/>
</dbReference>
<feature type="signal peptide" evidence="2">
    <location>
        <begin position="1"/>
        <end position="22"/>
    </location>
</feature>
<dbReference type="RefSeq" id="WP_281093145.1">
    <property type="nucleotide sequence ID" value="NZ_JARYZI010000002.1"/>
</dbReference>
<keyword evidence="1" id="KW-0677">Repeat</keyword>
<dbReference type="PANTHER" id="PTHR22939">
    <property type="entry name" value="SERINE PROTEASE FAMILY S1C HTRA-RELATED"/>
    <property type="match status" value="1"/>
</dbReference>
<dbReference type="PANTHER" id="PTHR22939:SF129">
    <property type="entry name" value="SERINE PROTEASE HTRA2, MITOCHONDRIAL"/>
    <property type="match status" value="1"/>
</dbReference>
<feature type="domain" description="SLH" evidence="3">
    <location>
        <begin position="73"/>
        <end position="136"/>
    </location>
</feature>
<dbReference type="PROSITE" id="PS51272">
    <property type="entry name" value="SLH"/>
    <property type="match status" value="2"/>
</dbReference>
<protein>
    <submittedName>
        <fullName evidence="4">Trypsin-like peptidase domain-containing protein</fullName>
    </submittedName>
</protein>
<dbReference type="SUPFAM" id="SSF82185">
    <property type="entry name" value="Histone H3 K4-specific methyltransferase SET7/9 N-terminal domain"/>
    <property type="match status" value="1"/>
</dbReference>
<keyword evidence="2" id="KW-0732">Signal</keyword>
<dbReference type="Pfam" id="PF13365">
    <property type="entry name" value="Trypsin_2"/>
    <property type="match status" value="1"/>
</dbReference>
<dbReference type="InterPro" id="IPR001119">
    <property type="entry name" value="SLH_dom"/>
</dbReference>
<dbReference type="InterPro" id="IPR036116">
    <property type="entry name" value="FN3_sf"/>
</dbReference>
<comment type="caution">
    <text evidence="4">The sequence shown here is derived from an EMBL/GenBank/DDBJ whole genome shotgun (WGS) entry which is preliminary data.</text>
</comment>
<dbReference type="SMART" id="SM00698">
    <property type="entry name" value="MORN"/>
    <property type="match status" value="3"/>
</dbReference>
<evidence type="ECO:0000256" key="2">
    <source>
        <dbReference type="SAM" id="SignalP"/>
    </source>
</evidence>
<feature type="chain" id="PRO_5047216851" evidence="2">
    <location>
        <begin position="23"/>
        <end position="595"/>
    </location>
</feature>
<feature type="domain" description="SLH" evidence="3">
    <location>
        <begin position="139"/>
        <end position="202"/>
    </location>
</feature>
<organism evidence="4 5">
    <name type="scientific">Fusibacter bizertensis</name>
    <dbReference type="NCBI Taxonomy" id="1488331"/>
    <lineage>
        <taxon>Bacteria</taxon>
        <taxon>Bacillati</taxon>
        <taxon>Bacillota</taxon>
        <taxon>Clostridia</taxon>
        <taxon>Eubacteriales</taxon>
        <taxon>Eubacteriales Family XII. Incertae Sedis</taxon>
        <taxon>Fusibacter</taxon>
    </lineage>
</organism>
<evidence type="ECO:0000259" key="3">
    <source>
        <dbReference type="PROSITE" id="PS51272"/>
    </source>
</evidence>
<keyword evidence="5" id="KW-1185">Reference proteome</keyword>
<evidence type="ECO:0000313" key="5">
    <source>
        <dbReference type="Proteomes" id="UP001158045"/>
    </source>
</evidence>
<dbReference type="EMBL" id="JARYZI010000002">
    <property type="protein sequence ID" value="MDH8677335.1"/>
    <property type="molecule type" value="Genomic_DNA"/>
</dbReference>
<dbReference type="Pfam" id="PF00395">
    <property type="entry name" value="SLH"/>
    <property type="match status" value="2"/>
</dbReference>
<dbReference type="InterPro" id="IPR009003">
    <property type="entry name" value="Peptidase_S1_PA"/>
</dbReference>
<accession>A0ABT6NAA9</accession>